<proteinExistence type="predicted"/>
<evidence type="ECO:0000313" key="2">
    <source>
        <dbReference type="EMBL" id="GFR59717.1"/>
    </source>
</evidence>
<name>A0AAV4EGD2_9GAST</name>
<keyword evidence="3" id="KW-1185">Reference proteome</keyword>
<dbReference type="Proteomes" id="UP000762676">
    <property type="component" value="Unassembled WGS sequence"/>
</dbReference>
<protein>
    <recommendedName>
        <fullName evidence="4">Lipase domain-containing protein</fullName>
    </recommendedName>
</protein>
<keyword evidence="1" id="KW-0732">Signal</keyword>
<sequence length="114" mass="12667">MKSAVAVFLFLASRALVLASALQICQPAQHEQVFYLTGAMADLYVANVYDLGKSLIVFGDNPYGDHWPWWISPAATCTSTRRMTPNDDTRCDPNANPHLQTFKRWIGGFIECAA</sequence>
<comment type="caution">
    <text evidence="2">The sequence shown here is derived from an EMBL/GenBank/DDBJ whole genome shotgun (WGS) entry which is preliminary data.</text>
</comment>
<evidence type="ECO:0000256" key="1">
    <source>
        <dbReference type="SAM" id="SignalP"/>
    </source>
</evidence>
<reference evidence="2 3" key="1">
    <citation type="journal article" date="2021" name="Elife">
        <title>Chloroplast acquisition without the gene transfer in kleptoplastic sea slugs, Plakobranchus ocellatus.</title>
        <authorList>
            <person name="Maeda T."/>
            <person name="Takahashi S."/>
            <person name="Yoshida T."/>
            <person name="Shimamura S."/>
            <person name="Takaki Y."/>
            <person name="Nagai Y."/>
            <person name="Toyoda A."/>
            <person name="Suzuki Y."/>
            <person name="Arimoto A."/>
            <person name="Ishii H."/>
            <person name="Satoh N."/>
            <person name="Nishiyama T."/>
            <person name="Hasebe M."/>
            <person name="Maruyama T."/>
            <person name="Minagawa J."/>
            <person name="Obokata J."/>
            <person name="Shigenobu S."/>
        </authorList>
    </citation>
    <scope>NUCLEOTIDE SEQUENCE [LARGE SCALE GENOMIC DNA]</scope>
</reference>
<evidence type="ECO:0000313" key="3">
    <source>
        <dbReference type="Proteomes" id="UP000762676"/>
    </source>
</evidence>
<feature type="chain" id="PRO_5043472696" description="Lipase domain-containing protein" evidence="1">
    <location>
        <begin position="20"/>
        <end position="114"/>
    </location>
</feature>
<accession>A0AAV4EGD2</accession>
<dbReference type="EMBL" id="BMAT01003650">
    <property type="protein sequence ID" value="GFR59717.1"/>
    <property type="molecule type" value="Genomic_DNA"/>
</dbReference>
<gene>
    <name evidence="2" type="ORF">ElyMa_001802000</name>
</gene>
<organism evidence="2 3">
    <name type="scientific">Elysia marginata</name>
    <dbReference type="NCBI Taxonomy" id="1093978"/>
    <lineage>
        <taxon>Eukaryota</taxon>
        <taxon>Metazoa</taxon>
        <taxon>Spiralia</taxon>
        <taxon>Lophotrochozoa</taxon>
        <taxon>Mollusca</taxon>
        <taxon>Gastropoda</taxon>
        <taxon>Heterobranchia</taxon>
        <taxon>Euthyneura</taxon>
        <taxon>Panpulmonata</taxon>
        <taxon>Sacoglossa</taxon>
        <taxon>Placobranchoidea</taxon>
        <taxon>Plakobranchidae</taxon>
        <taxon>Elysia</taxon>
    </lineage>
</organism>
<evidence type="ECO:0008006" key="4">
    <source>
        <dbReference type="Google" id="ProtNLM"/>
    </source>
</evidence>
<dbReference type="AlphaFoldDB" id="A0AAV4EGD2"/>
<feature type="signal peptide" evidence="1">
    <location>
        <begin position="1"/>
        <end position="19"/>
    </location>
</feature>